<evidence type="ECO:0000256" key="9">
    <source>
        <dbReference type="ARBA" id="ARBA00023224"/>
    </source>
</evidence>
<evidence type="ECO:0000256" key="1">
    <source>
        <dbReference type="ARBA" id="ARBA00004651"/>
    </source>
</evidence>
<proteinExistence type="predicted"/>
<feature type="transmembrane region" description="Helical" evidence="10">
    <location>
        <begin position="199"/>
        <end position="220"/>
    </location>
</feature>
<keyword evidence="8" id="KW-0675">Receptor</keyword>
<accession>A0A232FDX1</accession>
<feature type="transmembrane region" description="Helical" evidence="10">
    <location>
        <begin position="284"/>
        <end position="303"/>
    </location>
</feature>
<feature type="transmembrane region" description="Helical" evidence="10">
    <location>
        <begin position="315"/>
        <end position="332"/>
    </location>
</feature>
<feature type="transmembrane region" description="Helical" evidence="10">
    <location>
        <begin position="465"/>
        <end position="487"/>
    </location>
</feature>
<keyword evidence="4 10" id="KW-0812">Transmembrane</keyword>
<evidence type="ECO:0000256" key="3">
    <source>
        <dbReference type="ARBA" id="ARBA00022606"/>
    </source>
</evidence>
<keyword evidence="9" id="KW-0807">Transducer</keyword>
<evidence type="ECO:0000256" key="6">
    <source>
        <dbReference type="ARBA" id="ARBA00022989"/>
    </source>
</evidence>
<dbReference type="Pfam" id="PF02949">
    <property type="entry name" value="7tm_6"/>
    <property type="match status" value="2"/>
</dbReference>
<evidence type="ECO:0008006" key="13">
    <source>
        <dbReference type="Google" id="ProtNLM"/>
    </source>
</evidence>
<feature type="transmembrane region" description="Helical" evidence="10">
    <location>
        <begin position="34"/>
        <end position="54"/>
    </location>
</feature>
<dbReference type="GO" id="GO:0007165">
    <property type="term" value="P:signal transduction"/>
    <property type="evidence" value="ECO:0007669"/>
    <property type="project" value="UniProtKB-KW"/>
</dbReference>
<evidence type="ECO:0000256" key="4">
    <source>
        <dbReference type="ARBA" id="ARBA00022692"/>
    </source>
</evidence>
<keyword evidence="12" id="KW-1185">Reference proteome</keyword>
<dbReference type="InterPro" id="IPR004117">
    <property type="entry name" value="7tm6_olfct_rcpt"/>
</dbReference>
<organism evidence="11 12">
    <name type="scientific">Trichomalopsis sarcophagae</name>
    <dbReference type="NCBI Taxonomy" id="543379"/>
    <lineage>
        <taxon>Eukaryota</taxon>
        <taxon>Metazoa</taxon>
        <taxon>Ecdysozoa</taxon>
        <taxon>Arthropoda</taxon>
        <taxon>Hexapoda</taxon>
        <taxon>Insecta</taxon>
        <taxon>Pterygota</taxon>
        <taxon>Neoptera</taxon>
        <taxon>Endopterygota</taxon>
        <taxon>Hymenoptera</taxon>
        <taxon>Apocrita</taxon>
        <taxon>Proctotrupomorpha</taxon>
        <taxon>Chalcidoidea</taxon>
        <taxon>Pteromalidae</taxon>
        <taxon>Pteromalinae</taxon>
        <taxon>Trichomalopsis</taxon>
    </lineage>
</organism>
<evidence type="ECO:0000256" key="5">
    <source>
        <dbReference type="ARBA" id="ARBA00022725"/>
    </source>
</evidence>
<feature type="transmembrane region" description="Helical" evidence="10">
    <location>
        <begin position="146"/>
        <end position="167"/>
    </location>
</feature>
<reference evidence="11 12" key="1">
    <citation type="journal article" date="2017" name="Curr. Biol.">
        <title>The Evolution of Venom by Co-option of Single-Copy Genes.</title>
        <authorList>
            <person name="Martinson E.O."/>
            <person name="Mrinalini"/>
            <person name="Kelkar Y.D."/>
            <person name="Chang C.H."/>
            <person name="Werren J.H."/>
        </authorList>
    </citation>
    <scope>NUCLEOTIDE SEQUENCE [LARGE SCALE GENOMIC DNA]</scope>
    <source>
        <strain evidence="11 12">Alberta</strain>
        <tissue evidence="11">Whole body</tissue>
    </source>
</reference>
<keyword evidence="3" id="KW-0716">Sensory transduction</keyword>
<dbReference type="AlphaFoldDB" id="A0A232FDX1"/>
<keyword evidence="5" id="KW-0552">Olfaction</keyword>
<protein>
    <recommendedName>
        <fullName evidence="13">Odorant receptor</fullName>
    </recommendedName>
</protein>
<dbReference type="Proteomes" id="UP000215335">
    <property type="component" value="Unassembled WGS sequence"/>
</dbReference>
<evidence type="ECO:0000256" key="2">
    <source>
        <dbReference type="ARBA" id="ARBA00022475"/>
    </source>
</evidence>
<comment type="caution">
    <text evidence="11">The sequence shown here is derived from an EMBL/GenBank/DDBJ whole genome shotgun (WGS) entry which is preliminary data.</text>
</comment>
<dbReference type="PANTHER" id="PTHR21137:SF35">
    <property type="entry name" value="ODORANT RECEPTOR 19A-RELATED"/>
    <property type="match status" value="1"/>
</dbReference>
<comment type="subcellular location">
    <subcellularLocation>
        <location evidence="1">Cell membrane</location>
        <topology evidence="1">Multi-pass membrane protein</topology>
    </subcellularLocation>
</comment>
<evidence type="ECO:0000256" key="8">
    <source>
        <dbReference type="ARBA" id="ARBA00023170"/>
    </source>
</evidence>
<dbReference type="EMBL" id="NNAY01000419">
    <property type="protein sequence ID" value="OXU28537.1"/>
    <property type="molecule type" value="Genomic_DNA"/>
</dbReference>
<gene>
    <name evidence="11" type="ORF">TSAR_008982</name>
</gene>
<dbReference type="GO" id="GO:0005549">
    <property type="term" value="F:odorant binding"/>
    <property type="evidence" value="ECO:0007669"/>
    <property type="project" value="InterPro"/>
</dbReference>
<feature type="transmembrane region" description="Helical" evidence="10">
    <location>
        <begin position="586"/>
        <end position="606"/>
    </location>
</feature>
<keyword evidence="7 10" id="KW-0472">Membrane</keyword>
<feature type="transmembrane region" description="Helical" evidence="10">
    <location>
        <begin position="440"/>
        <end position="459"/>
    </location>
</feature>
<evidence type="ECO:0000313" key="12">
    <source>
        <dbReference type="Proteomes" id="UP000215335"/>
    </source>
</evidence>
<feature type="transmembrane region" description="Helical" evidence="10">
    <location>
        <begin position="674"/>
        <end position="694"/>
    </location>
</feature>
<keyword evidence="6 10" id="KW-1133">Transmembrane helix</keyword>
<dbReference type="PANTHER" id="PTHR21137">
    <property type="entry name" value="ODORANT RECEPTOR"/>
    <property type="match status" value="1"/>
</dbReference>
<evidence type="ECO:0000313" key="11">
    <source>
        <dbReference type="EMBL" id="OXU28537.1"/>
    </source>
</evidence>
<sequence>MDLYESPYCTMVKRVLKVCGLWPYQSNFKRRSNYVIFIISTFSLVFAMATGIYTQANAKLLIIIETYCALCYCGGSFFAYTLLYIRRVEIKNWYGGVVDGWIRLADASERKIMDNFLLEARHAILCEVIVYNTLGNMPIKSMSLKFSGYGFPAFGIFVCFTFLPRIFRKESLEQSLQNFPCYFKSIIINENTCDLQISVHFTVTILFATSAYFSVSAIYLTSVKHVCGLYGIARYRLQHSVVYNKNLDSLRKLKDYSSVIPSLINVIDIHKDALRALQMIEKNFSLGFFFLEICALALLAVLMFEANYNRGNVNVLIRCLPLLFNFIMYVFFMNWCGEQVIQSCDDLRMSAYNIDWYGISSSRVRIFILMIMQKTAKPAHLTAGTVMLLSIQNFATDCVVIWDVAINYAKASQYFKSNKRLLEVCGLWPYQSTLRSISNYAIFTVTLVSMVIAMVAGIYSETKLLHILEGSLPIIFCSGALVAYMLLYSEKKEIKERTELMATDWMELADDSERKILGTSFLEARSAINITIGYGIPVYGLFFGVTFMPRIFNKKSLEQCLRSFPYYFKLIVIDESTCDLQVGVHFALAVLFSSFTFLTIGSTYIISVKHICGLYGIAWYHRLRNAELVLDNESLDALKKSSEDYDTRVIHSLIKVIDVHKEALRGIQIIEKHYSFGFFLLEIGALVVLAILMFEINYHKEHISELLRFLPLLLLFTTYVFFMNWCGEQVIQSCDDLRISVYNMDWYKKSSRIRIFVLMIMQRTTKPVHLTAGTVMLLSIKNFATILKTASSFGMLLLTTQKPGKNKDANYLGY</sequence>
<evidence type="ECO:0000256" key="10">
    <source>
        <dbReference type="SAM" id="Phobius"/>
    </source>
</evidence>
<evidence type="ECO:0000256" key="7">
    <source>
        <dbReference type="ARBA" id="ARBA00023136"/>
    </source>
</evidence>
<keyword evidence="2" id="KW-1003">Cell membrane</keyword>
<dbReference type="GO" id="GO:0004984">
    <property type="term" value="F:olfactory receptor activity"/>
    <property type="evidence" value="ECO:0007669"/>
    <property type="project" value="InterPro"/>
</dbReference>
<feature type="transmembrane region" description="Helical" evidence="10">
    <location>
        <begin position="706"/>
        <end position="725"/>
    </location>
</feature>
<dbReference type="GO" id="GO:0005886">
    <property type="term" value="C:plasma membrane"/>
    <property type="evidence" value="ECO:0007669"/>
    <property type="project" value="UniProtKB-SubCell"/>
</dbReference>
<feature type="transmembrane region" description="Helical" evidence="10">
    <location>
        <begin position="60"/>
        <end position="85"/>
    </location>
</feature>
<name>A0A232FDX1_9HYME</name>